<gene>
    <name evidence="2" type="ORF">E5288_WYG012555</name>
</gene>
<sequence>MRRVATRTERPMTRKRRARKGRGLGAQGGARSDGSGPGCWCPCAGGGARCLATVRGHPRGRGGRAPGNAGFGSVFPLTLTLLLSPSAVLSRGQGLGPHDPLHAVTGEL</sequence>
<evidence type="ECO:0000313" key="3">
    <source>
        <dbReference type="Proteomes" id="UP000322234"/>
    </source>
</evidence>
<dbReference type="AlphaFoldDB" id="A0A6B0SAZ1"/>
<proteinExistence type="predicted"/>
<name>A0A6B0SAZ1_9CETA</name>
<evidence type="ECO:0000256" key="1">
    <source>
        <dbReference type="SAM" id="MobiDB-lite"/>
    </source>
</evidence>
<feature type="compositionally biased region" description="Basic and acidic residues" evidence="1">
    <location>
        <begin position="1"/>
        <end position="12"/>
    </location>
</feature>
<accession>A0A6B0SAZ1</accession>
<reference evidence="2" key="1">
    <citation type="submission" date="2019-10" db="EMBL/GenBank/DDBJ databases">
        <title>The sequence and de novo assembly of the wild yak genome.</title>
        <authorList>
            <person name="Liu Y."/>
        </authorList>
    </citation>
    <scope>NUCLEOTIDE SEQUENCE [LARGE SCALE GENOMIC DNA]</scope>
    <source>
        <strain evidence="2">WY2019</strain>
    </source>
</reference>
<feature type="compositionally biased region" description="Basic residues" evidence="1">
    <location>
        <begin position="13"/>
        <end position="22"/>
    </location>
</feature>
<dbReference type="EMBL" id="VBQZ03006889">
    <property type="protein sequence ID" value="MXR00009.1"/>
    <property type="molecule type" value="Genomic_DNA"/>
</dbReference>
<organism evidence="2 3">
    <name type="scientific">Bos mutus</name>
    <name type="common">wild yak</name>
    <dbReference type="NCBI Taxonomy" id="72004"/>
    <lineage>
        <taxon>Eukaryota</taxon>
        <taxon>Metazoa</taxon>
        <taxon>Chordata</taxon>
        <taxon>Craniata</taxon>
        <taxon>Vertebrata</taxon>
        <taxon>Euteleostomi</taxon>
        <taxon>Mammalia</taxon>
        <taxon>Eutheria</taxon>
        <taxon>Laurasiatheria</taxon>
        <taxon>Artiodactyla</taxon>
        <taxon>Ruminantia</taxon>
        <taxon>Pecora</taxon>
        <taxon>Bovidae</taxon>
        <taxon>Bovinae</taxon>
        <taxon>Bos</taxon>
    </lineage>
</organism>
<evidence type="ECO:0000313" key="2">
    <source>
        <dbReference type="EMBL" id="MXR00009.1"/>
    </source>
</evidence>
<protein>
    <submittedName>
        <fullName evidence="2">Uncharacterized protein</fullName>
    </submittedName>
</protein>
<feature type="region of interest" description="Disordered" evidence="1">
    <location>
        <begin position="1"/>
        <end position="37"/>
    </location>
</feature>
<comment type="caution">
    <text evidence="2">The sequence shown here is derived from an EMBL/GenBank/DDBJ whole genome shotgun (WGS) entry which is preliminary data.</text>
</comment>
<keyword evidence="3" id="KW-1185">Reference proteome</keyword>
<dbReference type="Proteomes" id="UP000322234">
    <property type="component" value="Unassembled WGS sequence"/>
</dbReference>